<dbReference type="Proteomes" id="UP000186914">
    <property type="component" value="Unassembled WGS sequence"/>
</dbReference>
<proteinExistence type="predicted"/>
<name>A0A1N7C351_9EURY</name>
<dbReference type="EMBL" id="FTNO01000002">
    <property type="protein sequence ID" value="SIR58018.1"/>
    <property type="molecule type" value="Genomic_DNA"/>
</dbReference>
<keyword evidence="3" id="KW-1185">Reference proteome</keyword>
<evidence type="ECO:0000256" key="1">
    <source>
        <dbReference type="SAM" id="MobiDB-lite"/>
    </source>
</evidence>
<dbReference type="AlphaFoldDB" id="A0A1N7C351"/>
<evidence type="ECO:0000313" key="3">
    <source>
        <dbReference type="Proteomes" id="UP000186914"/>
    </source>
</evidence>
<accession>A0A1N7C351</accession>
<dbReference type="RefSeq" id="WP_076430894.1">
    <property type="nucleotide sequence ID" value="NZ_FTNO01000002.1"/>
</dbReference>
<reference evidence="3" key="1">
    <citation type="submission" date="2017-01" db="EMBL/GenBank/DDBJ databases">
        <authorList>
            <person name="Varghese N."/>
            <person name="Submissions S."/>
        </authorList>
    </citation>
    <scope>NUCLEOTIDE SEQUENCE [LARGE SCALE GENOMIC DNA]</scope>
    <source>
        <strain evidence="3">CGMCC 1.7737</strain>
    </source>
</reference>
<feature type="region of interest" description="Disordered" evidence="1">
    <location>
        <begin position="1"/>
        <end position="69"/>
    </location>
</feature>
<feature type="compositionally biased region" description="Basic and acidic residues" evidence="1">
    <location>
        <begin position="7"/>
        <end position="19"/>
    </location>
</feature>
<sequence>MTDANLDTEHSRVTTDHRTIRQWVEKNGGSPAVEKAGGKGITIPRILFSDDHSDDDTTADDATDENDKSPISWKRWFDAFDAGDFAFAYQERTADGDAERFYKLVDRTTAREHA</sequence>
<organism evidence="2 3">
    <name type="scientific">Haladaptatus litoreus</name>
    <dbReference type="NCBI Taxonomy" id="553468"/>
    <lineage>
        <taxon>Archaea</taxon>
        <taxon>Methanobacteriati</taxon>
        <taxon>Methanobacteriota</taxon>
        <taxon>Stenosarchaea group</taxon>
        <taxon>Halobacteria</taxon>
        <taxon>Halobacteriales</taxon>
        <taxon>Haladaptataceae</taxon>
        <taxon>Haladaptatus</taxon>
    </lineage>
</organism>
<protein>
    <submittedName>
        <fullName evidence="2">Uncharacterized protein</fullName>
    </submittedName>
</protein>
<gene>
    <name evidence="2" type="ORF">SAMN05421858_2932</name>
</gene>
<dbReference type="OrthoDB" id="248384at2157"/>
<evidence type="ECO:0000313" key="2">
    <source>
        <dbReference type="EMBL" id="SIR58018.1"/>
    </source>
</evidence>
<feature type="compositionally biased region" description="Acidic residues" evidence="1">
    <location>
        <begin position="52"/>
        <end position="64"/>
    </location>
</feature>